<dbReference type="GO" id="GO:0050038">
    <property type="term" value="F:L-xylulose reductase (NADPH) activity"/>
    <property type="evidence" value="ECO:0007669"/>
    <property type="project" value="TreeGrafter"/>
</dbReference>
<proteinExistence type="inferred from homology"/>
<dbReference type="SUPFAM" id="SSF51735">
    <property type="entry name" value="NAD(P)-binding Rossmann-fold domains"/>
    <property type="match status" value="1"/>
</dbReference>
<dbReference type="Gene3D" id="3.40.50.720">
    <property type="entry name" value="NAD(P)-binding Rossmann-like Domain"/>
    <property type="match status" value="1"/>
</dbReference>
<evidence type="ECO:0000256" key="2">
    <source>
        <dbReference type="ARBA" id="ARBA00022857"/>
    </source>
</evidence>
<dbReference type="GO" id="GO:0006006">
    <property type="term" value="P:glucose metabolic process"/>
    <property type="evidence" value="ECO:0007669"/>
    <property type="project" value="TreeGrafter"/>
</dbReference>
<dbReference type="CDD" id="cd05233">
    <property type="entry name" value="SDR_c"/>
    <property type="match status" value="1"/>
</dbReference>
<accession>A0A9D9HFH1</accession>
<dbReference type="EMBL" id="JADIMQ010000018">
    <property type="protein sequence ID" value="MBO8447902.1"/>
    <property type="molecule type" value="Genomic_DNA"/>
</dbReference>
<reference evidence="3" key="2">
    <citation type="journal article" date="2021" name="PeerJ">
        <title>Extensive microbial diversity within the chicken gut microbiome revealed by metagenomics and culture.</title>
        <authorList>
            <person name="Gilroy R."/>
            <person name="Ravi A."/>
            <person name="Getino M."/>
            <person name="Pursley I."/>
            <person name="Horton D.L."/>
            <person name="Alikhan N.F."/>
            <person name="Baker D."/>
            <person name="Gharbi K."/>
            <person name="Hall N."/>
            <person name="Watson M."/>
            <person name="Adriaenssens E.M."/>
            <person name="Foster-Nyarko E."/>
            <person name="Jarju S."/>
            <person name="Secka A."/>
            <person name="Antonio M."/>
            <person name="Oren A."/>
            <person name="Chaudhuri R.R."/>
            <person name="La Ragione R."/>
            <person name="Hildebrand F."/>
            <person name="Pallen M.J."/>
        </authorList>
    </citation>
    <scope>NUCLEOTIDE SEQUENCE</scope>
    <source>
        <strain evidence="3">20514</strain>
    </source>
</reference>
<dbReference type="InterPro" id="IPR002347">
    <property type="entry name" value="SDR_fam"/>
</dbReference>
<dbReference type="InterPro" id="IPR051737">
    <property type="entry name" value="L-xylulose/Carbonyl_redctase"/>
</dbReference>
<sequence length="241" mass="26880">MTNVFITGISRGLGLKLTEHYLCKGCRVIGVSRTMSVELETLIKKYPETLEWHQFDLGNLDNLEERLGEVLSLRNRKIDVFINNAAILYKELIHRIQPKEMAEMVKINTISPIIVTKMVINNFLRYRTRGSIVHISSICAHRSFYGLSMMGATKAAIETFSQDVAYEYGRFGIRSNTVVLGLLNIGMRSTVNDRLTKELESISALGQLIDTGSVVSTIDFLTTNESCSITGGKINIDAGVL</sequence>
<dbReference type="PANTHER" id="PTHR44252">
    <property type="entry name" value="D-ERYTHRULOSE REDUCTASE"/>
    <property type="match status" value="1"/>
</dbReference>
<dbReference type="InterPro" id="IPR036291">
    <property type="entry name" value="NAD(P)-bd_dom_sf"/>
</dbReference>
<reference evidence="3" key="1">
    <citation type="submission" date="2020-10" db="EMBL/GenBank/DDBJ databases">
        <authorList>
            <person name="Gilroy R."/>
        </authorList>
    </citation>
    <scope>NUCLEOTIDE SEQUENCE</scope>
    <source>
        <strain evidence="3">20514</strain>
    </source>
</reference>
<organism evidence="3 4">
    <name type="scientific">Candidatus Cryptobacteroides merdigallinarum</name>
    <dbReference type="NCBI Taxonomy" id="2840770"/>
    <lineage>
        <taxon>Bacteria</taxon>
        <taxon>Pseudomonadati</taxon>
        <taxon>Bacteroidota</taxon>
        <taxon>Bacteroidia</taxon>
        <taxon>Bacteroidales</taxon>
        <taxon>Candidatus Cryptobacteroides</taxon>
    </lineage>
</organism>
<dbReference type="GO" id="GO:0005997">
    <property type="term" value="P:xylulose metabolic process"/>
    <property type="evidence" value="ECO:0007669"/>
    <property type="project" value="TreeGrafter"/>
</dbReference>
<keyword evidence="2" id="KW-0521">NADP</keyword>
<dbReference type="PRINTS" id="PR00080">
    <property type="entry name" value="SDRFAMILY"/>
</dbReference>
<dbReference type="PANTHER" id="PTHR44252:SF3">
    <property type="entry name" value="D-ERYTHRULOSE REDUCTASE-RELATED"/>
    <property type="match status" value="1"/>
</dbReference>
<comment type="similarity">
    <text evidence="1">Belongs to the short-chain dehydrogenases/reductases (SDR) family.</text>
</comment>
<evidence type="ECO:0000313" key="3">
    <source>
        <dbReference type="EMBL" id="MBO8447902.1"/>
    </source>
</evidence>
<dbReference type="Pfam" id="PF13561">
    <property type="entry name" value="adh_short_C2"/>
    <property type="match status" value="1"/>
</dbReference>
<evidence type="ECO:0000256" key="1">
    <source>
        <dbReference type="ARBA" id="ARBA00006484"/>
    </source>
</evidence>
<dbReference type="AlphaFoldDB" id="A0A9D9HFH1"/>
<comment type="caution">
    <text evidence="3">The sequence shown here is derived from an EMBL/GenBank/DDBJ whole genome shotgun (WGS) entry which is preliminary data.</text>
</comment>
<dbReference type="PRINTS" id="PR00081">
    <property type="entry name" value="GDHRDH"/>
</dbReference>
<protein>
    <submittedName>
        <fullName evidence="3">SDR family oxidoreductase</fullName>
    </submittedName>
</protein>
<dbReference type="GO" id="GO:0004090">
    <property type="term" value="F:carbonyl reductase (NADPH) activity"/>
    <property type="evidence" value="ECO:0007669"/>
    <property type="project" value="TreeGrafter"/>
</dbReference>
<dbReference type="Proteomes" id="UP000810252">
    <property type="component" value="Unassembled WGS sequence"/>
</dbReference>
<name>A0A9D9HFH1_9BACT</name>
<evidence type="ECO:0000313" key="4">
    <source>
        <dbReference type="Proteomes" id="UP000810252"/>
    </source>
</evidence>
<gene>
    <name evidence="3" type="ORF">IAC29_01355</name>
</gene>